<keyword evidence="3" id="KW-1185">Reference proteome</keyword>
<evidence type="ECO:0000256" key="1">
    <source>
        <dbReference type="SAM" id="MobiDB-lite"/>
    </source>
</evidence>
<accession>A0AAE0VTR1</accession>
<organism evidence="2 3">
    <name type="scientific">Potamilus streckersoni</name>
    <dbReference type="NCBI Taxonomy" id="2493646"/>
    <lineage>
        <taxon>Eukaryota</taxon>
        <taxon>Metazoa</taxon>
        <taxon>Spiralia</taxon>
        <taxon>Lophotrochozoa</taxon>
        <taxon>Mollusca</taxon>
        <taxon>Bivalvia</taxon>
        <taxon>Autobranchia</taxon>
        <taxon>Heteroconchia</taxon>
        <taxon>Palaeoheterodonta</taxon>
        <taxon>Unionida</taxon>
        <taxon>Unionoidea</taxon>
        <taxon>Unionidae</taxon>
        <taxon>Ambleminae</taxon>
        <taxon>Lampsilini</taxon>
        <taxon>Potamilus</taxon>
    </lineage>
</organism>
<proteinExistence type="predicted"/>
<reference evidence="2" key="3">
    <citation type="submission" date="2023-05" db="EMBL/GenBank/DDBJ databases">
        <authorList>
            <person name="Smith C.H."/>
        </authorList>
    </citation>
    <scope>NUCLEOTIDE SEQUENCE</scope>
    <source>
        <strain evidence="2">CHS0354</strain>
        <tissue evidence="2">Mantle</tissue>
    </source>
</reference>
<dbReference type="EMBL" id="JAEAOA010001733">
    <property type="protein sequence ID" value="KAK3588690.1"/>
    <property type="molecule type" value="Genomic_DNA"/>
</dbReference>
<name>A0AAE0VTR1_9BIVA</name>
<feature type="region of interest" description="Disordered" evidence="1">
    <location>
        <begin position="1"/>
        <end position="25"/>
    </location>
</feature>
<evidence type="ECO:0000313" key="2">
    <source>
        <dbReference type="EMBL" id="KAK3588690.1"/>
    </source>
</evidence>
<comment type="caution">
    <text evidence="2">The sequence shown here is derived from an EMBL/GenBank/DDBJ whole genome shotgun (WGS) entry which is preliminary data.</text>
</comment>
<reference evidence="2" key="2">
    <citation type="journal article" date="2021" name="Genome Biol. Evol.">
        <title>Developing a high-quality reference genome for a parasitic bivalve with doubly uniparental inheritance (Bivalvia: Unionida).</title>
        <authorList>
            <person name="Smith C.H."/>
        </authorList>
    </citation>
    <scope>NUCLEOTIDE SEQUENCE</scope>
    <source>
        <strain evidence="2">CHS0354</strain>
        <tissue evidence="2">Mantle</tissue>
    </source>
</reference>
<reference evidence="2" key="1">
    <citation type="journal article" date="2021" name="Genome Biol. Evol.">
        <title>A High-Quality Reference Genome for a Parasitic Bivalve with Doubly Uniparental Inheritance (Bivalvia: Unionida).</title>
        <authorList>
            <person name="Smith C.H."/>
        </authorList>
    </citation>
    <scope>NUCLEOTIDE SEQUENCE</scope>
    <source>
        <strain evidence="2">CHS0354</strain>
    </source>
</reference>
<protein>
    <submittedName>
        <fullName evidence="2">Uncharacterized protein</fullName>
    </submittedName>
</protein>
<evidence type="ECO:0000313" key="3">
    <source>
        <dbReference type="Proteomes" id="UP001195483"/>
    </source>
</evidence>
<dbReference type="AlphaFoldDB" id="A0AAE0VTR1"/>
<sequence>MACTKQVYRRSSAEEAAGYQQEEDINGTIEEQTALQVTNKATEPTLRSKKNYVTNRAHATFQKELLTPQINEDNRTEKS</sequence>
<dbReference type="Proteomes" id="UP001195483">
    <property type="component" value="Unassembled WGS sequence"/>
</dbReference>
<gene>
    <name evidence="2" type="ORF">CHS0354_028901</name>
</gene>